<dbReference type="InParanoid" id="A0A061DP11"/>
<gene>
    <name evidence="1" type="ORF">TCM_002772</name>
</gene>
<dbReference type="HOGENOM" id="CLU_2817571_0_0_1"/>
<evidence type="ECO:0000313" key="1">
    <source>
        <dbReference type="EMBL" id="EOX93826.1"/>
    </source>
</evidence>
<sequence>MKDVLMVSMMLSSTLRRLVLKNSCYLLSKIDHMRYMSIVYAIPLCSENFQWTTVSWFFPLRFKGFST</sequence>
<dbReference type="Proteomes" id="UP000026915">
    <property type="component" value="Chromosome 1"/>
</dbReference>
<protein>
    <submittedName>
        <fullName evidence="1">Uncharacterized protein</fullName>
    </submittedName>
</protein>
<reference evidence="1 2" key="1">
    <citation type="journal article" date="2013" name="Genome Biol.">
        <title>The genome sequence of the most widely cultivated cacao type and its use to identify candidate genes regulating pod color.</title>
        <authorList>
            <person name="Motamayor J.C."/>
            <person name="Mockaitis K."/>
            <person name="Schmutz J."/>
            <person name="Haiminen N."/>
            <person name="Iii D.L."/>
            <person name="Cornejo O."/>
            <person name="Findley S.D."/>
            <person name="Zheng P."/>
            <person name="Utro F."/>
            <person name="Royaert S."/>
            <person name="Saski C."/>
            <person name="Jenkins J."/>
            <person name="Podicheti R."/>
            <person name="Zhao M."/>
            <person name="Scheffler B.E."/>
            <person name="Stack J.C."/>
            <person name="Feltus F.A."/>
            <person name="Mustiga G.M."/>
            <person name="Amores F."/>
            <person name="Phillips W."/>
            <person name="Marelli J.P."/>
            <person name="May G.D."/>
            <person name="Shapiro H."/>
            <person name="Ma J."/>
            <person name="Bustamante C.D."/>
            <person name="Schnell R.J."/>
            <person name="Main D."/>
            <person name="Gilbert D."/>
            <person name="Parida L."/>
            <person name="Kuhn D.N."/>
        </authorList>
    </citation>
    <scope>NUCLEOTIDE SEQUENCE [LARGE SCALE GENOMIC DNA]</scope>
    <source>
        <strain evidence="2">cv. Matina 1-6</strain>
    </source>
</reference>
<name>A0A061DP11_THECC</name>
<evidence type="ECO:0000313" key="2">
    <source>
        <dbReference type="Proteomes" id="UP000026915"/>
    </source>
</evidence>
<dbReference type="Gramene" id="EOX93826">
    <property type="protein sequence ID" value="EOX93826"/>
    <property type="gene ID" value="TCM_002772"/>
</dbReference>
<accession>A0A061DP11</accession>
<keyword evidence="2" id="KW-1185">Reference proteome</keyword>
<dbReference type="AlphaFoldDB" id="A0A061DP11"/>
<organism evidence="1 2">
    <name type="scientific">Theobroma cacao</name>
    <name type="common">Cacao</name>
    <name type="synonym">Cocoa</name>
    <dbReference type="NCBI Taxonomy" id="3641"/>
    <lineage>
        <taxon>Eukaryota</taxon>
        <taxon>Viridiplantae</taxon>
        <taxon>Streptophyta</taxon>
        <taxon>Embryophyta</taxon>
        <taxon>Tracheophyta</taxon>
        <taxon>Spermatophyta</taxon>
        <taxon>Magnoliopsida</taxon>
        <taxon>eudicotyledons</taxon>
        <taxon>Gunneridae</taxon>
        <taxon>Pentapetalae</taxon>
        <taxon>rosids</taxon>
        <taxon>malvids</taxon>
        <taxon>Malvales</taxon>
        <taxon>Malvaceae</taxon>
        <taxon>Byttnerioideae</taxon>
        <taxon>Theobroma</taxon>
    </lineage>
</organism>
<proteinExistence type="predicted"/>
<dbReference type="EMBL" id="CM001879">
    <property type="protein sequence ID" value="EOX93826.1"/>
    <property type="molecule type" value="Genomic_DNA"/>
</dbReference>